<protein>
    <recommendedName>
        <fullName evidence="8">Glyceraldehyde-3-phosphate dehydrogenase</fullName>
        <ecNumber evidence="8">1.2.1.-</ecNumber>
    </recommendedName>
</protein>
<evidence type="ECO:0000256" key="4">
    <source>
        <dbReference type="PIRSR" id="PIRSR000149-2"/>
    </source>
</evidence>
<dbReference type="PRINTS" id="PR00078">
    <property type="entry name" value="G3PDHDRGNASE"/>
</dbReference>
<dbReference type="EC" id="1.2.1.-" evidence="8"/>
<evidence type="ECO:0000256" key="6">
    <source>
        <dbReference type="PIRSR" id="PIRSR000149-4"/>
    </source>
</evidence>
<dbReference type="GO" id="GO:0051287">
    <property type="term" value="F:NAD binding"/>
    <property type="evidence" value="ECO:0007669"/>
    <property type="project" value="InterPro"/>
</dbReference>
<dbReference type="EMBL" id="QZAA01000131">
    <property type="protein sequence ID" value="RQD76109.1"/>
    <property type="molecule type" value="Genomic_DNA"/>
</dbReference>
<feature type="binding site" evidence="4">
    <location>
        <begin position="152"/>
        <end position="154"/>
    </location>
    <ligand>
        <name>D-glyceraldehyde 3-phosphate</name>
        <dbReference type="ChEBI" id="CHEBI:59776"/>
    </ligand>
</feature>
<evidence type="ECO:0000256" key="2">
    <source>
        <dbReference type="ARBA" id="ARBA00023002"/>
    </source>
</evidence>
<dbReference type="PROSITE" id="PS00071">
    <property type="entry name" value="GAPDH"/>
    <property type="match status" value="1"/>
</dbReference>
<dbReference type="Gene3D" id="3.30.360.10">
    <property type="entry name" value="Dihydrodipicolinate Reductase, domain 2"/>
    <property type="match status" value="1"/>
</dbReference>
<keyword evidence="2 8" id="KW-0560">Oxidoreductase</keyword>
<keyword evidence="5" id="KW-0547">Nucleotide-binding</keyword>
<dbReference type="CDD" id="cd18126">
    <property type="entry name" value="GAPDH_I_C"/>
    <property type="match status" value="1"/>
</dbReference>
<evidence type="ECO:0000259" key="9">
    <source>
        <dbReference type="SMART" id="SM00846"/>
    </source>
</evidence>
<dbReference type="FunFam" id="3.40.50.720:FF:000001">
    <property type="entry name" value="Glyceraldehyde-3-phosphate dehydrogenase"/>
    <property type="match status" value="1"/>
</dbReference>
<dbReference type="SMART" id="SM00846">
    <property type="entry name" value="Gp_dh_N"/>
    <property type="match status" value="1"/>
</dbReference>
<dbReference type="PANTHER" id="PTHR43148">
    <property type="entry name" value="GLYCERALDEHYDE-3-PHOSPHATE DEHYDROGENASE 2"/>
    <property type="match status" value="1"/>
</dbReference>
<reference evidence="10 11" key="1">
    <citation type="submission" date="2018-08" db="EMBL/GenBank/DDBJ databases">
        <title>The metabolism and importance of syntrophic acetate oxidation coupled to methane or sulfide production in haloalkaline environments.</title>
        <authorList>
            <person name="Timmers P.H.A."/>
            <person name="Vavourakis C.D."/>
            <person name="Sorokin D.Y."/>
            <person name="Sinninghe Damste J.S."/>
            <person name="Muyzer G."/>
            <person name="Stams A.J.M."/>
            <person name="Plugge C.M."/>
        </authorList>
    </citation>
    <scope>NUCLEOTIDE SEQUENCE [LARGE SCALE GENOMIC DNA]</scope>
    <source>
        <strain evidence="10">MSAO_Bac1</strain>
    </source>
</reference>
<name>A0A424YET6_9FIRM</name>
<gene>
    <name evidence="10" type="primary">gap</name>
    <name evidence="10" type="ORF">D5R97_05055</name>
</gene>
<sequence>MTIKIGINGLGRIGRNVLRAALDSKKVQVAAVNDLGPTKNLAHLLKYDSLYGKFPGEVKYKNEDRLLVNGREIKFFHQGEPEKIPWGKEGVDIVLEATGRFKTRPKLEGHLKGGARKVILTTTGKDLDVTVVMGVNQEEYNPREHHFISNASCTTNALAPLVKVLEEAFGIEKGLMVTIHAYTNDQNLLDLPHDDPRRSRAAGLSMIPTTTGAAQAVSLVFPRDLGEIDGLSIRVPTPTVSLIDFVALLKKEVSPDQVNAAFAKASRGELKDILGISQEPLVSVDYRGSSYSTVVDAPSTMVTGGNLVKVLSWYDNEWGYSRRTLDLAEYVAEKILDPAGV</sequence>
<dbReference type="PIRSF" id="PIRSF000149">
    <property type="entry name" value="GAP_DH"/>
    <property type="match status" value="1"/>
</dbReference>
<dbReference type="GO" id="GO:0050661">
    <property type="term" value="F:NADP binding"/>
    <property type="evidence" value="ECO:0007669"/>
    <property type="project" value="InterPro"/>
</dbReference>
<dbReference type="FunFam" id="3.30.360.10:FF:000002">
    <property type="entry name" value="Glyceraldehyde-3-phosphate dehydrogenase"/>
    <property type="match status" value="1"/>
</dbReference>
<feature type="binding site" evidence="5">
    <location>
        <position position="121"/>
    </location>
    <ligand>
        <name>NAD(+)</name>
        <dbReference type="ChEBI" id="CHEBI:57540"/>
    </ligand>
</feature>
<dbReference type="InterPro" id="IPR020831">
    <property type="entry name" value="GlycerAld/Erythrose_P_DH"/>
</dbReference>
<evidence type="ECO:0000256" key="7">
    <source>
        <dbReference type="RuleBase" id="RU000397"/>
    </source>
</evidence>
<dbReference type="AlphaFoldDB" id="A0A424YET6"/>
<feature type="binding site" evidence="5">
    <location>
        <position position="316"/>
    </location>
    <ligand>
        <name>NAD(+)</name>
        <dbReference type="ChEBI" id="CHEBI:57540"/>
    </ligand>
</feature>
<feature type="binding site" evidence="5">
    <location>
        <begin position="12"/>
        <end position="13"/>
    </location>
    <ligand>
        <name>NAD(+)</name>
        <dbReference type="ChEBI" id="CHEBI:57540"/>
    </ligand>
</feature>
<feature type="binding site" evidence="4">
    <location>
        <position position="234"/>
    </location>
    <ligand>
        <name>D-glyceraldehyde 3-phosphate</name>
        <dbReference type="ChEBI" id="CHEBI:59776"/>
    </ligand>
</feature>
<feature type="binding site" evidence="4">
    <location>
        <begin position="211"/>
        <end position="212"/>
    </location>
    <ligand>
        <name>D-glyceraldehyde 3-phosphate</name>
        <dbReference type="ChEBI" id="CHEBI:59776"/>
    </ligand>
</feature>
<dbReference type="InterPro" id="IPR020828">
    <property type="entry name" value="GlycerAld_3-P_DH_NAD(P)-bd"/>
</dbReference>
<feature type="binding site" evidence="5">
    <location>
        <position position="34"/>
    </location>
    <ligand>
        <name>NAD(+)</name>
        <dbReference type="ChEBI" id="CHEBI:57540"/>
    </ligand>
</feature>
<dbReference type="CDD" id="cd05214">
    <property type="entry name" value="GAPDH_I_N"/>
    <property type="match status" value="1"/>
</dbReference>
<accession>A0A424YET6</accession>
<dbReference type="InterPro" id="IPR020830">
    <property type="entry name" value="GlycerAld_3-P_DH_AS"/>
</dbReference>
<dbReference type="InterPro" id="IPR020829">
    <property type="entry name" value="GlycerAld_3-P_DH_cat"/>
</dbReference>
<proteinExistence type="inferred from homology"/>
<dbReference type="InterPro" id="IPR036291">
    <property type="entry name" value="NAD(P)-bd_dom_sf"/>
</dbReference>
<organism evidence="10 11">
    <name type="scientific">Candidatus Syntrophonatronum acetioxidans</name>
    <dbReference type="NCBI Taxonomy" id="1795816"/>
    <lineage>
        <taxon>Bacteria</taxon>
        <taxon>Bacillati</taxon>
        <taxon>Bacillota</taxon>
        <taxon>Clostridia</taxon>
        <taxon>Eubacteriales</taxon>
        <taxon>Syntrophomonadaceae</taxon>
        <taxon>Candidatus Syntrophonatronum</taxon>
    </lineage>
</organism>
<dbReference type="Gene3D" id="3.40.50.720">
    <property type="entry name" value="NAD(P)-binding Rossmann-like Domain"/>
    <property type="match status" value="1"/>
</dbReference>
<feature type="domain" description="Glyceraldehyde 3-phosphate dehydrogenase NAD(P) binding" evidence="9">
    <location>
        <begin position="3"/>
        <end position="153"/>
    </location>
</feature>
<dbReference type="SUPFAM" id="SSF55347">
    <property type="entry name" value="Glyceraldehyde-3-phosphate dehydrogenase-like, C-terminal domain"/>
    <property type="match status" value="1"/>
</dbReference>
<dbReference type="SUPFAM" id="SSF51735">
    <property type="entry name" value="NAD(P)-binding Rossmann-fold domains"/>
    <property type="match status" value="1"/>
</dbReference>
<evidence type="ECO:0000313" key="11">
    <source>
        <dbReference type="Proteomes" id="UP000285138"/>
    </source>
</evidence>
<dbReference type="Proteomes" id="UP000285138">
    <property type="component" value="Unassembled WGS sequence"/>
</dbReference>
<evidence type="ECO:0000313" key="10">
    <source>
        <dbReference type="EMBL" id="RQD76109.1"/>
    </source>
</evidence>
<comment type="caution">
    <text evidence="10">The sequence shown here is derived from an EMBL/GenBank/DDBJ whole genome shotgun (WGS) entry which is preliminary data.</text>
</comment>
<dbReference type="GO" id="GO:0006006">
    <property type="term" value="P:glucose metabolic process"/>
    <property type="evidence" value="ECO:0007669"/>
    <property type="project" value="InterPro"/>
</dbReference>
<dbReference type="GO" id="GO:0016620">
    <property type="term" value="F:oxidoreductase activity, acting on the aldehyde or oxo group of donors, NAD or NADP as acceptor"/>
    <property type="evidence" value="ECO:0007669"/>
    <property type="project" value="InterPro"/>
</dbReference>
<feature type="active site" description="Nucleophile" evidence="3">
    <location>
        <position position="153"/>
    </location>
</feature>
<evidence type="ECO:0000256" key="1">
    <source>
        <dbReference type="ARBA" id="ARBA00007406"/>
    </source>
</evidence>
<evidence type="ECO:0000256" key="3">
    <source>
        <dbReference type="PIRSR" id="PIRSR000149-1"/>
    </source>
</evidence>
<dbReference type="Pfam" id="PF02800">
    <property type="entry name" value="Gp_dh_C"/>
    <property type="match status" value="1"/>
</dbReference>
<evidence type="ECO:0000256" key="5">
    <source>
        <dbReference type="PIRSR" id="PIRSR000149-3"/>
    </source>
</evidence>
<dbReference type="NCBIfam" id="TIGR01534">
    <property type="entry name" value="GAPDH-I"/>
    <property type="match status" value="1"/>
</dbReference>
<dbReference type="InterPro" id="IPR006424">
    <property type="entry name" value="Glyceraldehyde-3-P_DH_1"/>
</dbReference>
<feature type="binding site" evidence="4">
    <location>
        <position position="183"/>
    </location>
    <ligand>
        <name>D-glyceraldehyde 3-phosphate</name>
        <dbReference type="ChEBI" id="CHEBI:59776"/>
    </ligand>
</feature>
<evidence type="ECO:0000256" key="8">
    <source>
        <dbReference type="RuleBase" id="RU361160"/>
    </source>
</evidence>
<dbReference type="Pfam" id="PF00044">
    <property type="entry name" value="Gp_dh_N"/>
    <property type="match status" value="1"/>
</dbReference>
<keyword evidence="5" id="KW-0520">NAD</keyword>
<comment type="similarity">
    <text evidence="1 7">Belongs to the glyceraldehyde-3-phosphate dehydrogenase family.</text>
</comment>
<feature type="site" description="Activates thiol group during catalysis" evidence="6">
    <location>
        <position position="180"/>
    </location>
</feature>